<dbReference type="PANTHER" id="PTHR33710:SF77">
    <property type="entry name" value="DNASE I-LIKE SUPERFAMILY PROTEIN"/>
    <property type="match status" value="1"/>
</dbReference>
<feature type="region of interest" description="Disordered" evidence="1">
    <location>
        <begin position="134"/>
        <end position="176"/>
    </location>
</feature>
<protein>
    <recommendedName>
        <fullName evidence="4">Reverse transcriptase</fullName>
    </recommendedName>
</protein>
<keyword evidence="3" id="KW-1185">Reference proteome</keyword>
<dbReference type="SUPFAM" id="SSF56219">
    <property type="entry name" value="DNase I-like"/>
    <property type="match status" value="1"/>
</dbReference>
<comment type="caution">
    <text evidence="2">The sequence shown here is derived from an EMBL/GenBank/DDBJ whole genome shotgun (WGS) entry which is preliminary data.</text>
</comment>
<dbReference type="InterPro" id="IPR036691">
    <property type="entry name" value="Endo/exonu/phosph_ase_sf"/>
</dbReference>
<dbReference type="Gene3D" id="3.60.10.10">
    <property type="entry name" value="Endonuclease/exonuclease/phosphatase"/>
    <property type="match status" value="1"/>
</dbReference>
<proteinExistence type="predicted"/>
<dbReference type="EMBL" id="JBBPBM010000001">
    <property type="protein sequence ID" value="KAK8600002.1"/>
    <property type="molecule type" value="Genomic_DNA"/>
</dbReference>
<evidence type="ECO:0000313" key="2">
    <source>
        <dbReference type="EMBL" id="KAK8600002.1"/>
    </source>
</evidence>
<feature type="compositionally biased region" description="Basic and acidic residues" evidence="1">
    <location>
        <begin position="143"/>
        <end position="154"/>
    </location>
</feature>
<gene>
    <name evidence="2" type="ORF">V6N12_049864</name>
</gene>
<evidence type="ECO:0000313" key="3">
    <source>
        <dbReference type="Proteomes" id="UP001472677"/>
    </source>
</evidence>
<evidence type="ECO:0000256" key="1">
    <source>
        <dbReference type="SAM" id="MobiDB-lite"/>
    </source>
</evidence>
<feature type="region of interest" description="Disordered" evidence="1">
    <location>
        <begin position="263"/>
        <end position="298"/>
    </location>
</feature>
<evidence type="ECO:0008006" key="4">
    <source>
        <dbReference type="Google" id="ProtNLM"/>
    </source>
</evidence>
<dbReference type="Proteomes" id="UP001472677">
    <property type="component" value="Unassembled WGS sequence"/>
</dbReference>
<accession>A0ABR2GBV6</accession>
<dbReference type="PANTHER" id="PTHR33710">
    <property type="entry name" value="BNAC02G09200D PROTEIN"/>
    <property type="match status" value="1"/>
</dbReference>
<name>A0ABR2GBV6_9ROSI</name>
<sequence>MGVTAKLTGRNSKEIIDGINLLDDNGTADIDVGEGGGKPSALGNSHLEPKHTIPEETKASYASVAAKSSKGDDNFRGGPSLDLEDVEELCGGSIESKDQPVAMELNPRGATGTEILPEDLYGPWMMVQSRRRGNVRQANVNQEKNESEKQKNLDEQSVEQATIKDASTSTGAQKKVSLKDAAYLASNPERKTKKNNLGNIIPLAADVVPLVSREEMEVIPHVIKQGNSKHKAITIVEPGFPANDTGNKRTGSWAHRMSDQLDEIGKSGQTGDVGIDGESNQDAQMGSPSDDDDHRSSDSIVDLDDEVTWTSSEYFAEQGSLQQRLDRCIANSWWISKFPDSQITHLDQIGSDHRPLLLQLSSVRPSNQNRPFRFIAAWQDHPNFLEVLQASWLDSGSITDKLNSFKSAIKSWNSEVFGHIGKKKKILAARLRGIDHSLQRAHNNYLIKLKAKLQAKFLSILNQEKSFWQQKACAQCAIYGDRNTKYFHASTLARRRANRISALKRAGGSWCTDEAELISMVRNFYRELFTTSGLDNYNYRVRGRFPTMQSSAQDALVAMVTMEEIKAAVFDMGSLRAPGLDGLQAGFY</sequence>
<organism evidence="2 3">
    <name type="scientific">Hibiscus sabdariffa</name>
    <name type="common">roselle</name>
    <dbReference type="NCBI Taxonomy" id="183260"/>
    <lineage>
        <taxon>Eukaryota</taxon>
        <taxon>Viridiplantae</taxon>
        <taxon>Streptophyta</taxon>
        <taxon>Embryophyta</taxon>
        <taxon>Tracheophyta</taxon>
        <taxon>Spermatophyta</taxon>
        <taxon>Magnoliopsida</taxon>
        <taxon>eudicotyledons</taxon>
        <taxon>Gunneridae</taxon>
        <taxon>Pentapetalae</taxon>
        <taxon>rosids</taxon>
        <taxon>malvids</taxon>
        <taxon>Malvales</taxon>
        <taxon>Malvaceae</taxon>
        <taxon>Malvoideae</taxon>
        <taxon>Hibiscus</taxon>
    </lineage>
</organism>
<reference evidence="2 3" key="1">
    <citation type="journal article" date="2024" name="G3 (Bethesda)">
        <title>Genome assembly of Hibiscus sabdariffa L. provides insights into metabolisms of medicinal natural products.</title>
        <authorList>
            <person name="Kim T."/>
        </authorList>
    </citation>
    <scope>NUCLEOTIDE SEQUENCE [LARGE SCALE GENOMIC DNA]</scope>
    <source>
        <strain evidence="2">TK-2024</strain>
        <tissue evidence="2">Old leaves</tissue>
    </source>
</reference>